<accession>A0A804K342</accession>
<organism evidence="1 2">
    <name type="scientific">Musa acuminata subsp. malaccensis</name>
    <name type="common">Wild banana</name>
    <name type="synonym">Musa malaccensis</name>
    <dbReference type="NCBI Taxonomy" id="214687"/>
    <lineage>
        <taxon>Eukaryota</taxon>
        <taxon>Viridiplantae</taxon>
        <taxon>Streptophyta</taxon>
        <taxon>Embryophyta</taxon>
        <taxon>Tracheophyta</taxon>
        <taxon>Spermatophyta</taxon>
        <taxon>Magnoliopsida</taxon>
        <taxon>Liliopsida</taxon>
        <taxon>Zingiberales</taxon>
        <taxon>Musaceae</taxon>
        <taxon>Musa</taxon>
    </lineage>
</organism>
<name>A0A804K342_MUSAM</name>
<dbReference type="EnsemblPlants" id="Ma08_t05200.1">
    <property type="protein sequence ID" value="Ma08_p05200.1"/>
    <property type="gene ID" value="Ma08_g05200"/>
</dbReference>
<dbReference type="InParanoid" id="A0A804K342"/>
<proteinExistence type="predicted"/>
<sequence>MAISLRTMSAAPDDVTHLVIDQNADRGTLISRKSQVQHATPSLLSGVPACPLQAGNSGSRMLPYKYPLIH</sequence>
<evidence type="ECO:0000313" key="2">
    <source>
        <dbReference type="Proteomes" id="UP000012960"/>
    </source>
</evidence>
<evidence type="ECO:0000313" key="1">
    <source>
        <dbReference type="EnsemblPlants" id="Ma08_p05200.1"/>
    </source>
</evidence>
<keyword evidence="2" id="KW-1185">Reference proteome</keyword>
<dbReference type="Proteomes" id="UP000012960">
    <property type="component" value="Unplaced"/>
</dbReference>
<dbReference type="AlphaFoldDB" id="A0A804K342"/>
<dbReference type="Gramene" id="Ma08_t05200.1">
    <property type="protein sequence ID" value="Ma08_p05200.1"/>
    <property type="gene ID" value="Ma08_g05200"/>
</dbReference>
<reference evidence="1" key="1">
    <citation type="submission" date="2021-05" db="UniProtKB">
        <authorList>
            <consortium name="EnsemblPlants"/>
        </authorList>
    </citation>
    <scope>IDENTIFICATION</scope>
    <source>
        <strain evidence="1">subsp. malaccensis</strain>
    </source>
</reference>
<protein>
    <submittedName>
        <fullName evidence="1">Uncharacterized protein</fullName>
    </submittedName>
</protein>